<evidence type="ECO:0000313" key="2">
    <source>
        <dbReference type="EMBL" id="MFC5655751.1"/>
    </source>
</evidence>
<dbReference type="Gene3D" id="1.10.260.40">
    <property type="entry name" value="lambda repressor-like DNA-binding domains"/>
    <property type="match status" value="1"/>
</dbReference>
<dbReference type="InterPro" id="IPR010982">
    <property type="entry name" value="Lambda_DNA-bd_dom_sf"/>
</dbReference>
<dbReference type="RefSeq" id="WP_344349527.1">
    <property type="nucleotide sequence ID" value="NZ_BAAASM010000030.1"/>
</dbReference>
<dbReference type="CDD" id="cd00093">
    <property type="entry name" value="HTH_XRE"/>
    <property type="match status" value="1"/>
</dbReference>
<dbReference type="SUPFAM" id="SSF47413">
    <property type="entry name" value="lambda repressor-like DNA-binding domains"/>
    <property type="match status" value="1"/>
</dbReference>
<accession>A0ABW0WG97</accession>
<dbReference type="InterPro" id="IPR001387">
    <property type="entry name" value="Cro/C1-type_HTH"/>
</dbReference>
<dbReference type="EMBL" id="JBHSOE010000011">
    <property type="protein sequence ID" value="MFC5655751.1"/>
    <property type="molecule type" value="Genomic_DNA"/>
</dbReference>
<dbReference type="Proteomes" id="UP001596065">
    <property type="component" value="Unassembled WGS sequence"/>
</dbReference>
<dbReference type="PROSITE" id="PS50943">
    <property type="entry name" value="HTH_CROC1"/>
    <property type="match status" value="1"/>
</dbReference>
<reference evidence="3" key="1">
    <citation type="journal article" date="2019" name="Int. J. Syst. Evol. Microbiol.">
        <title>The Global Catalogue of Microorganisms (GCM) 10K type strain sequencing project: providing services to taxonomists for standard genome sequencing and annotation.</title>
        <authorList>
            <consortium name="The Broad Institute Genomics Platform"/>
            <consortium name="The Broad Institute Genome Sequencing Center for Infectious Disease"/>
            <person name="Wu L."/>
            <person name="Ma J."/>
        </authorList>
    </citation>
    <scope>NUCLEOTIDE SEQUENCE [LARGE SCALE GENOMIC DNA]</scope>
    <source>
        <strain evidence="3">KCTC 5701</strain>
    </source>
</reference>
<comment type="caution">
    <text evidence="2">The sequence shown here is derived from an EMBL/GenBank/DDBJ whole genome shotgun (WGS) entry which is preliminary data.</text>
</comment>
<feature type="domain" description="HTH cro/C1-type" evidence="1">
    <location>
        <begin position="42"/>
        <end position="75"/>
    </location>
</feature>
<name>A0ABW0WG97_STRNO</name>
<sequence length="144" mass="15323">MSDTTERRREFGACLSGLRRDSGRSQRQFAAVLCAVSGAQSITRNEVSRWERGKRIPDVWLPTFAQVLGVPLRELEQAAAYARGDAQARLPGVAATLADLLPDGDALEPLAAPCGRRIGATTVEGLAARVHGLRLADDVLSGGT</sequence>
<evidence type="ECO:0000259" key="1">
    <source>
        <dbReference type="PROSITE" id="PS50943"/>
    </source>
</evidence>
<organism evidence="2 3">
    <name type="scientific">Streptomyces nogalater</name>
    <dbReference type="NCBI Taxonomy" id="38314"/>
    <lineage>
        <taxon>Bacteria</taxon>
        <taxon>Bacillati</taxon>
        <taxon>Actinomycetota</taxon>
        <taxon>Actinomycetes</taxon>
        <taxon>Kitasatosporales</taxon>
        <taxon>Streptomycetaceae</taxon>
        <taxon>Streptomyces</taxon>
    </lineage>
</organism>
<proteinExistence type="predicted"/>
<keyword evidence="3" id="KW-1185">Reference proteome</keyword>
<protein>
    <submittedName>
        <fullName evidence="2">Helix-turn-helix domain-containing protein</fullName>
    </submittedName>
</protein>
<evidence type="ECO:0000313" key="3">
    <source>
        <dbReference type="Proteomes" id="UP001596065"/>
    </source>
</evidence>
<dbReference type="Pfam" id="PF13560">
    <property type="entry name" value="HTH_31"/>
    <property type="match status" value="1"/>
</dbReference>
<gene>
    <name evidence="2" type="ORF">ACFP3J_09640</name>
</gene>